<dbReference type="AlphaFoldDB" id="A0A0C5RP04"/>
<evidence type="ECO:0000256" key="3">
    <source>
        <dbReference type="ARBA" id="ARBA00022730"/>
    </source>
</evidence>
<evidence type="ECO:0000256" key="4">
    <source>
        <dbReference type="ARBA" id="ARBA00022884"/>
    </source>
</evidence>
<keyword evidence="4 7" id="KW-0694">RNA-binding</keyword>
<dbReference type="InterPro" id="IPR020785">
    <property type="entry name" value="Ribosomal_uL11_CS"/>
</dbReference>
<dbReference type="Pfam" id="PF03946">
    <property type="entry name" value="Ribosomal_L11_N"/>
    <property type="match status" value="1"/>
</dbReference>
<evidence type="ECO:0000256" key="6">
    <source>
        <dbReference type="ARBA" id="ARBA00023274"/>
    </source>
</evidence>
<dbReference type="InterPro" id="IPR036769">
    <property type="entry name" value="Ribosomal_uL11_C_sf"/>
</dbReference>
<dbReference type="NCBIfam" id="TIGR01632">
    <property type="entry name" value="L11_bact"/>
    <property type="match status" value="1"/>
</dbReference>
<comment type="subunit">
    <text evidence="7">Part of the ribosomal stalk of the 50S ribosomal subunit. Interacts with L10 and the large rRNA to form the base of the stalk. L10 forms an elongated spine to which L12 dimers bind in a sequential fashion forming a multimeric L10(L12)X complex.</text>
</comment>
<organism evidence="12 13">
    <name type="scientific">Ureaplasma diversum</name>
    <dbReference type="NCBI Taxonomy" id="42094"/>
    <lineage>
        <taxon>Bacteria</taxon>
        <taxon>Bacillati</taxon>
        <taxon>Mycoplasmatota</taxon>
        <taxon>Mycoplasmoidales</taxon>
        <taxon>Mycoplasmoidaceae</taxon>
        <taxon>Ureaplasma</taxon>
    </lineage>
</organism>
<dbReference type="EMBL" id="CP009770">
    <property type="protein sequence ID" value="AJQ45209.1"/>
    <property type="molecule type" value="Genomic_DNA"/>
</dbReference>
<evidence type="ECO:0000259" key="11">
    <source>
        <dbReference type="Pfam" id="PF03946"/>
    </source>
</evidence>
<dbReference type="Proteomes" id="UP000032261">
    <property type="component" value="Chromosome"/>
</dbReference>
<dbReference type="SUPFAM" id="SSF54747">
    <property type="entry name" value="Ribosomal L11/L12e N-terminal domain"/>
    <property type="match status" value="1"/>
</dbReference>
<dbReference type="PANTHER" id="PTHR11661">
    <property type="entry name" value="60S RIBOSOMAL PROTEIN L12"/>
    <property type="match status" value="1"/>
</dbReference>
<reference evidence="12 13" key="1">
    <citation type="journal article" date="2015" name="Genome Announc.">
        <title>Genome Sequence of Ureaplasma diversum Strain ATCC 49782.</title>
        <authorList>
            <person name="Marques L.M."/>
            <person name="Guimaraes A.M."/>
            <person name="Martins H.B."/>
            <person name="Rezende I.S."/>
            <person name="Barbosa M.S."/>
            <person name="Campos G.B."/>
            <person name="do Nascimento N.C."/>
            <person name="Dos Santos A.P."/>
            <person name="Amorim A.T."/>
            <person name="Santos V.M."/>
            <person name="Messick J.B."/>
            <person name="Timenetsky J."/>
        </authorList>
    </citation>
    <scope>NUCLEOTIDE SEQUENCE [LARGE SCALE GENOMIC DNA]</scope>
    <source>
        <strain evidence="12 13">ATCC 49782</strain>
    </source>
</reference>
<comment type="PTM">
    <text evidence="7 9">One or more lysine residues are methylated.</text>
</comment>
<dbReference type="InterPro" id="IPR000911">
    <property type="entry name" value="Ribosomal_uL11"/>
</dbReference>
<proteinExistence type="inferred from homology"/>
<protein>
    <recommendedName>
        <fullName evidence="7">Large ribosomal subunit protein uL11</fullName>
    </recommendedName>
</protein>
<name>A0A0C5RP04_9BACT</name>
<dbReference type="SMART" id="SM00649">
    <property type="entry name" value="RL11"/>
    <property type="match status" value="1"/>
</dbReference>
<gene>
    <name evidence="7" type="primary">rplK</name>
    <name evidence="12" type="ORF">JM47_00970</name>
</gene>
<dbReference type="PROSITE" id="PS00359">
    <property type="entry name" value="RIBOSOMAL_L11"/>
    <property type="match status" value="1"/>
</dbReference>
<sequence length="157" mass="17279">MKEVLRVAPKKKEVTRIAKLNLIGGQAKPGPALASVGINMAEFTKSFNDKTKDQNGKVIPVIITAYKDKSFDYVIKTTPVTYLLKEAAKITSGAKDSKKQKVATISREKALEIARYKLVDMTAYDEEAALRMIAGSAKQMGIEIEGVSPYKQEKKVN</sequence>
<keyword evidence="6 7" id="KW-0687">Ribonucleoprotein</keyword>
<evidence type="ECO:0000256" key="2">
    <source>
        <dbReference type="ARBA" id="ARBA00022481"/>
    </source>
</evidence>
<evidence type="ECO:0000256" key="1">
    <source>
        <dbReference type="ARBA" id="ARBA00010537"/>
    </source>
</evidence>
<keyword evidence="2 7" id="KW-0488">Methylation</keyword>
<comment type="similarity">
    <text evidence="1 7 8">Belongs to the universal ribosomal protein uL11 family.</text>
</comment>
<evidence type="ECO:0000256" key="5">
    <source>
        <dbReference type="ARBA" id="ARBA00022980"/>
    </source>
</evidence>
<dbReference type="SUPFAM" id="SSF46906">
    <property type="entry name" value="Ribosomal protein L11, C-terminal domain"/>
    <property type="match status" value="1"/>
</dbReference>
<dbReference type="InterPro" id="IPR036796">
    <property type="entry name" value="Ribosomal_uL11_N_sf"/>
</dbReference>
<dbReference type="GO" id="GO:0022625">
    <property type="term" value="C:cytosolic large ribosomal subunit"/>
    <property type="evidence" value="ECO:0007669"/>
    <property type="project" value="TreeGrafter"/>
</dbReference>
<comment type="function">
    <text evidence="7 9">Forms part of the ribosomal stalk which helps the ribosome interact with GTP-bound translation factors.</text>
</comment>
<evidence type="ECO:0000256" key="7">
    <source>
        <dbReference type="HAMAP-Rule" id="MF_00736"/>
    </source>
</evidence>
<evidence type="ECO:0000313" key="13">
    <source>
        <dbReference type="Proteomes" id="UP000032261"/>
    </source>
</evidence>
<keyword evidence="3 7" id="KW-0699">rRNA-binding</keyword>
<evidence type="ECO:0000259" key="10">
    <source>
        <dbReference type="Pfam" id="PF00298"/>
    </source>
</evidence>
<dbReference type="PATRIC" id="fig|42094.4.peg.182"/>
<feature type="domain" description="Large ribosomal subunit protein uL11 N-terminal" evidence="11">
    <location>
        <begin position="19"/>
        <end position="71"/>
    </location>
</feature>
<dbReference type="HOGENOM" id="CLU_074237_2_2_14"/>
<evidence type="ECO:0000256" key="8">
    <source>
        <dbReference type="RuleBase" id="RU003978"/>
    </source>
</evidence>
<dbReference type="HAMAP" id="MF_00736">
    <property type="entry name" value="Ribosomal_uL11"/>
    <property type="match status" value="1"/>
</dbReference>
<accession>A0A0C5RP04</accession>
<feature type="domain" description="Large ribosomal subunit protein uL11 C-terminal" evidence="10">
    <location>
        <begin position="76"/>
        <end position="144"/>
    </location>
</feature>
<dbReference type="InterPro" id="IPR006519">
    <property type="entry name" value="Ribosomal_uL11_bac-typ"/>
</dbReference>
<dbReference type="InterPro" id="IPR020783">
    <property type="entry name" value="Ribosomal_uL11_C"/>
</dbReference>
<dbReference type="STRING" id="42094.JM47_00970"/>
<dbReference type="Gene3D" id="1.10.10.250">
    <property type="entry name" value="Ribosomal protein L11, C-terminal domain"/>
    <property type="match status" value="1"/>
</dbReference>
<dbReference type="Gene3D" id="3.30.1550.10">
    <property type="entry name" value="Ribosomal protein L11/L12, N-terminal domain"/>
    <property type="match status" value="1"/>
</dbReference>
<dbReference type="GO" id="GO:0070180">
    <property type="term" value="F:large ribosomal subunit rRNA binding"/>
    <property type="evidence" value="ECO:0007669"/>
    <property type="project" value="UniProtKB-UniRule"/>
</dbReference>
<dbReference type="FunFam" id="3.30.1550.10:FF:000006">
    <property type="entry name" value="50S ribosomal protein L11"/>
    <property type="match status" value="1"/>
</dbReference>
<dbReference type="Pfam" id="PF00298">
    <property type="entry name" value="Ribosomal_L11"/>
    <property type="match status" value="1"/>
</dbReference>
<dbReference type="PANTHER" id="PTHR11661:SF1">
    <property type="entry name" value="LARGE RIBOSOMAL SUBUNIT PROTEIN UL11M"/>
    <property type="match status" value="1"/>
</dbReference>
<keyword evidence="5 7" id="KW-0689">Ribosomal protein</keyword>
<evidence type="ECO:0000313" key="12">
    <source>
        <dbReference type="EMBL" id="AJQ45209.1"/>
    </source>
</evidence>
<dbReference type="GO" id="GO:0006412">
    <property type="term" value="P:translation"/>
    <property type="evidence" value="ECO:0007669"/>
    <property type="project" value="UniProtKB-UniRule"/>
</dbReference>
<dbReference type="KEGG" id="ude:JM47_00970"/>
<dbReference type="InterPro" id="IPR020784">
    <property type="entry name" value="Ribosomal_uL11_N"/>
</dbReference>
<dbReference type="RefSeq" id="WP_038102519.1">
    <property type="nucleotide sequence ID" value="NZ_CP009770.1"/>
</dbReference>
<evidence type="ECO:0000256" key="9">
    <source>
        <dbReference type="RuleBase" id="RU003979"/>
    </source>
</evidence>
<dbReference type="CDD" id="cd00349">
    <property type="entry name" value="Ribosomal_L11"/>
    <property type="match status" value="1"/>
</dbReference>
<dbReference type="GO" id="GO:0003735">
    <property type="term" value="F:structural constituent of ribosome"/>
    <property type="evidence" value="ECO:0007669"/>
    <property type="project" value="InterPro"/>
</dbReference>